<reference evidence="1 2" key="1">
    <citation type="submission" date="2019-10" db="EMBL/GenBank/DDBJ databases">
        <title>Georgenia wutianyii sp. nov. and Georgenia yuyongxinii sp. nov. isolated from plateau pika (Ochotona curzoniae) in the Qinghai-Tibet plateau of China.</title>
        <authorList>
            <person name="Tian Z."/>
        </authorList>
    </citation>
    <scope>NUCLEOTIDE SEQUENCE [LARGE SCALE GENOMIC DNA]</scope>
    <source>
        <strain evidence="1 2">DSM 21501</strain>
    </source>
</reference>
<name>A0A7J5USE4_9MICO</name>
<dbReference type="RefSeq" id="WP_152202701.1">
    <property type="nucleotide sequence ID" value="NZ_VUKF01000017.1"/>
</dbReference>
<organism evidence="1 2">
    <name type="scientific">Georgenia thermotolerans</name>
    <dbReference type="NCBI Taxonomy" id="527326"/>
    <lineage>
        <taxon>Bacteria</taxon>
        <taxon>Bacillati</taxon>
        <taxon>Actinomycetota</taxon>
        <taxon>Actinomycetes</taxon>
        <taxon>Micrococcales</taxon>
        <taxon>Bogoriellaceae</taxon>
        <taxon>Georgenia</taxon>
    </lineage>
</organism>
<dbReference type="SUPFAM" id="SSF51735">
    <property type="entry name" value="NAD(P)-binding Rossmann-fold domains"/>
    <property type="match status" value="1"/>
</dbReference>
<sequence>MSSDGRLPASPPLFLTDKDVEALSSWTHAIDAIRAAYSKPESAERTPGRIFAQSPREWIRVMPSVPEEGKVFGTKSIVGSFGDELRVSYLISLFDKESADLLALVDGNRVTGLRTAATTAVGTEAITPARPLVVGVIGSGFEARSHLTALATLREFAEVRVFSPTPANREAFARDFDALLDAPVTAVASAQAAAEGADLILCAARSRDESPTVQAGWIGANATVVSIGSTTPAQRELPADLIARAAVVVADAPEEVVHGSGDLIAARHEGVDVDTLVVPLSAVLLGEVPIDLDAGIRIYKSTGSGLQDIVVAEMLYDRARNEGFGYELPVSIVTTKK</sequence>
<accession>A0A7J5USE4</accession>
<gene>
    <name evidence="1" type="ORF">GB883_04220</name>
</gene>
<dbReference type="PIRSF" id="PIRSF001439">
    <property type="entry name" value="CryM"/>
    <property type="match status" value="1"/>
</dbReference>
<dbReference type="Pfam" id="PF02423">
    <property type="entry name" value="OCD_Mu_crystall"/>
    <property type="match status" value="1"/>
</dbReference>
<comment type="caution">
    <text evidence="1">The sequence shown here is derived from an EMBL/GenBank/DDBJ whole genome shotgun (WGS) entry which is preliminary data.</text>
</comment>
<proteinExistence type="predicted"/>
<dbReference type="InterPro" id="IPR023401">
    <property type="entry name" value="ODC_N"/>
</dbReference>
<dbReference type="InterPro" id="IPR036291">
    <property type="entry name" value="NAD(P)-bd_dom_sf"/>
</dbReference>
<dbReference type="Gene3D" id="3.30.1780.10">
    <property type="entry name" value="ornithine cyclodeaminase, domain 1"/>
    <property type="match status" value="1"/>
</dbReference>
<dbReference type="PANTHER" id="PTHR13812">
    <property type="entry name" value="KETIMINE REDUCTASE MU-CRYSTALLIN"/>
    <property type="match status" value="1"/>
</dbReference>
<dbReference type="InterPro" id="IPR003462">
    <property type="entry name" value="ODC_Mu_crystall"/>
</dbReference>
<evidence type="ECO:0000313" key="2">
    <source>
        <dbReference type="Proteomes" id="UP000451860"/>
    </source>
</evidence>
<keyword evidence="2" id="KW-1185">Reference proteome</keyword>
<dbReference type="Gene3D" id="3.40.50.720">
    <property type="entry name" value="NAD(P)-binding Rossmann-like Domain"/>
    <property type="match status" value="1"/>
</dbReference>
<evidence type="ECO:0000313" key="1">
    <source>
        <dbReference type="EMBL" id="KAE8765372.1"/>
    </source>
</evidence>
<protein>
    <submittedName>
        <fullName evidence="1">Ornithine cyclodeaminase family protein</fullName>
    </submittedName>
</protein>
<dbReference type="Proteomes" id="UP000451860">
    <property type="component" value="Unassembled WGS sequence"/>
</dbReference>
<dbReference type="OrthoDB" id="7209364at2"/>
<dbReference type="GO" id="GO:0005737">
    <property type="term" value="C:cytoplasm"/>
    <property type="evidence" value="ECO:0007669"/>
    <property type="project" value="TreeGrafter"/>
</dbReference>
<dbReference type="PANTHER" id="PTHR13812:SF19">
    <property type="entry name" value="KETIMINE REDUCTASE MU-CRYSTALLIN"/>
    <property type="match status" value="1"/>
</dbReference>
<dbReference type="AlphaFoldDB" id="A0A7J5USE4"/>
<dbReference type="EMBL" id="WHJE01000011">
    <property type="protein sequence ID" value="KAE8765372.1"/>
    <property type="molecule type" value="Genomic_DNA"/>
</dbReference>